<dbReference type="CDD" id="cd00082">
    <property type="entry name" value="HisKA"/>
    <property type="match status" value="1"/>
</dbReference>
<evidence type="ECO:0000256" key="2">
    <source>
        <dbReference type="ARBA" id="ARBA00004651"/>
    </source>
</evidence>
<gene>
    <name evidence="25" type="ORF">VITFI_CDS2803</name>
</gene>
<keyword evidence="7 19" id="KW-0812">Transmembrane</keyword>
<keyword evidence="4" id="KW-1003">Cell membrane</keyword>
<dbReference type="InterPro" id="IPR004358">
    <property type="entry name" value="Sig_transdc_His_kin-like_C"/>
</dbReference>
<dbReference type="EC" id="2.7.13.3" evidence="3"/>
<dbReference type="SMART" id="SM00086">
    <property type="entry name" value="PAC"/>
    <property type="match status" value="1"/>
</dbReference>
<dbReference type="InterPro" id="IPR008207">
    <property type="entry name" value="Sig_transdc_His_kin_Hpt_dom"/>
</dbReference>
<evidence type="ECO:0000256" key="4">
    <source>
        <dbReference type="ARBA" id="ARBA00022475"/>
    </source>
</evidence>
<evidence type="ECO:0000313" key="25">
    <source>
        <dbReference type="EMBL" id="ASM78580.1"/>
    </source>
</evidence>
<feature type="modified residue" description="4-aspartylphosphate" evidence="17">
    <location>
        <position position="737"/>
    </location>
</feature>
<dbReference type="Pfam" id="PF00512">
    <property type="entry name" value="HisKA"/>
    <property type="match status" value="1"/>
</dbReference>
<keyword evidence="5 17" id="KW-0597">Phosphoprotein</keyword>
<dbReference type="InterPro" id="IPR000700">
    <property type="entry name" value="PAS-assoc_C"/>
</dbReference>
<reference evidence="25 26" key="1">
    <citation type="submission" date="2017-07" db="EMBL/GenBank/DDBJ databases">
        <title>Complete Genome Sequence of the cosmetic ferment Vitreoscilla filiformis (ATCC15551).</title>
        <authorList>
            <person name="Contreras S."/>
            <person name="Sagory-Zalkind P."/>
            <person name="Blanquart H."/>
            <person name="Iltis A."/>
            <person name="Morand S.C."/>
        </authorList>
    </citation>
    <scope>NUCLEOTIDE SEQUENCE [LARGE SCALE GENOMIC DNA]</scope>
    <source>
        <strain evidence="25 26">ATCC 15551</strain>
    </source>
</reference>
<dbReference type="Pfam" id="PF00072">
    <property type="entry name" value="Response_reg"/>
    <property type="match status" value="1"/>
</dbReference>
<evidence type="ECO:0000256" key="12">
    <source>
        <dbReference type="ARBA" id="ARBA00023012"/>
    </source>
</evidence>
<dbReference type="SMART" id="SM00388">
    <property type="entry name" value="HisKA"/>
    <property type="match status" value="1"/>
</dbReference>
<evidence type="ECO:0000256" key="11">
    <source>
        <dbReference type="ARBA" id="ARBA00022989"/>
    </source>
</evidence>
<dbReference type="AlphaFoldDB" id="A0A221KIF4"/>
<dbReference type="CDD" id="cd16922">
    <property type="entry name" value="HATPase_EvgS-ArcB-TorS-like"/>
    <property type="match status" value="1"/>
</dbReference>
<evidence type="ECO:0000256" key="8">
    <source>
        <dbReference type="ARBA" id="ARBA00022741"/>
    </source>
</evidence>
<dbReference type="PRINTS" id="PR00344">
    <property type="entry name" value="BCTRLSENSOR"/>
</dbReference>
<dbReference type="Pfam" id="PF00672">
    <property type="entry name" value="HAMP"/>
    <property type="match status" value="1"/>
</dbReference>
<dbReference type="PANTHER" id="PTHR45339:SF1">
    <property type="entry name" value="HYBRID SIGNAL TRANSDUCTION HISTIDINE KINASE J"/>
    <property type="match status" value="1"/>
</dbReference>
<feature type="region of interest" description="Disordered" evidence="18">
    <location>
        <begin position="818"/>
        <end position="843"/>
    </location>
</feature>
<evidence type="ECO:0000313" key="26">
    <source>
        <dbReference type="Proteomes" id="UP000199729"/>
    </source>
</evidence>
<protein>
    <recommendedName>
        <fullName evidence="15">Virulence sensor protein BvgS</fullName>
        <ecNumber evidence="3">2.7.13.3</ecNumber>
    </recommendedName>
</protein>
<dbReference type="SMART" id="SM00387">
    <property type="entry name" value="HATPase_c"/>
    <property type="match status" value="1"/>
</dbReference>
<feature type="domain" description="PAC" evidence="22">
    <location>
        <begin position="341"/>
        <end position="394"/>
    </location>
</feature>
<evidence type="ECO:0000256" key="9">
    <source>
        <dbReference type="ARBA" id="ARBA00022777"/>
    </source>
</evidence>
<dbReference type="EMBL" id="CP022423">
    <property type="protein sequence ID" value="ASM78580.1"/>
    <property type="molecule type" value="Genomic_DNA"/>
</dbReference>
<dbReference type="InterPro" id="IPR033463">
    <property type="entry name" value="sCache_3"/>
</dbReference>
<dbReference type="GO" id="GO:0005524">
    <property type="term" value="F:ATP binding"/>
    <property type="evidence" value="ECO:0007669"/>
    <property type="project" value="UniProtKB-KW"/>
</dbReference>
<feature type="domain" description="Response regulatory" evidence="21">
    <location>
        <begin position="686"/>
        <end position="804"/>
    </location>
</feature>
<evidence type="ECO:0000256" key="10">
    <source>
        <dbReference type="ARBA" id="ARBA00022840"/>
    </source>
</evidence>
<evidence type="ECO:0000259" key="21">
    <source>
        <dbReference type="PROSITE" id="PS50110"/>
    </source>
</evidence>
<evidence type="ECO:0000256" key="18">
    <source>
        <dbReference type="SAM" id="MobiDB-lite"/>
    </source>
</evidence>
<dbReference type="NCBIfam" id="TIGR00229">
    <property type="entry name" value="sensory_box"/>
    <property type="match status" value="1"/>
</dbReference>
<dbReference type="SUPFAM" id="SSF103190">
    <property type="entry name" value="Sensory domain-like"/>
    <property type="match status" value="1"/>
</dbReference>
<keyword evidence="11 19" id="KW-1133">Transmembrane helix</keyword>
<dbReference type="InterPro" id="IPR000014">
    <property type="entry name" value="PAS"/>
</dbReference>
<dbReference type="GO" id="GO:0000155">
    <property type="term" value="F:phosphorelay sensor kinase activity"/>
    <property type="evidence" value="ECO:0007669"/>
    <property type="project" value="InterPro"/>
</dbReference>
<dbReference type="SUPFAM" id="SSF52172">
    <property type="entry name" value="CheY-like"/>
    <property type="match status" value="1"/>
</dbReference>
<dbReference type="Gene3D" id="1.20.120.160">
    <property type="entry name" value="HPT domain"/>
    <property type="match status" value="1"/>
</dbReference>
<evidence type="ECO:0000256" key="7">
    <source>
        <dbReference type="ARBA" id="ARBA00022692"/>
    </source>
</evidence>
<dbReference type="Proteomes" id="UP000199729">
    <property type="component" value="Chromosome"/>
</dbReference>
<dbReference type="InterPro" id="IPR005467">
    <property type="entry name" value="His_kinase_dom"/>
</dbReference>
<dbReference type="KEGG" id="vff:VITFI_CDS2803"/>
<feature type="transmembrane region" description="Helical" evidence="19">
    <location>
        <begin position="177"/>
        <end position="198"/>
    </location>
</feature>
<evidence type="ECO:0000256" key="17">
    <source>
        <dbReference type="PROSITE-ProRule" id="PRU00169"/>
    </source>
</evidence>
<dbReference type="Gene3D" id="3.40.50.2300">
    <property type="match status" value="1"/>
</dbReference>
<dbReference type="SMART" id="SM00304">
    <property type="entry name" value="HAMP"/>
    <property type="match status" value="1"/>
</dbReference>
<dbReference type="InterPro" id="IPR036097">
    <property type="entry name" value="HisK_dim/P_sf"/>
</dbReference>
<dbReference type="Pfam" id="PF08447">
    <property type="entry name" value="PAS_3"/>
    <property type="match status" value="1"/>
</dbReference>
<keyword evidence="13 19" id="KW-0472">Membrane</keyword>
<dbReference type="SMART" id="SM00448">
    <property type="entry name" value="REC"/>
    <property type="match status" value="1"/>
</dbReference>
<keyword evidence="8" id="KW-0547">Nucleotide-binding</keyword>
<evidence type="ECO:0000256" key="19">
    <source>
        <dbReference type="SAM" id="Phobius"/>
    </source>
</evidence>
<dbReference type="InterPro" id="IPR003661">
    <property type="entry name" value="HisK_dim/P_dom"/>
</dbReference>
<dbReference type="InterPro" id="IPR003660">
    <property type="entry name" value="HAMP_dom"/>
</dbReference>
<dbReference type="InterPro" id="IPR013655">
    <property type="entry name" value="PAS_fold_3"/>
</dbReference>
<evidence type="ECO:0000256" key="3">
    <source>
        <dbReference type="ARBA" id="ARBA00012438"/>
    </source>
</evidence>
<keyword evidence="26" id="KW-1185">Reference proteome</keyword>
<comment type="catalytic activity">
    <reaction evidence="1">
        <text>ATP + protein L-histidine = ADP + protein N-phospho-L-histidine.</text>
        <dbReference type="EC" id="2.7.13.3"/>
    </reaction>
</comment>
<organism evidence="25 26">
    <name type="scientific">Vitreoscilla filiformis</name>
    <dbReference type="NCBI Taxonomy" id="63"/>
    <lineage>
        <taxon>Bacteria</taxon>
        <taxon>Pseudomonadati</taxon>
        <taxon>Pseudomonadota</taxon>
        <taxon>Betaproteobacteria</taxon>
        <taxon>Neisseriales</taxon>
        <taxon>Neisseriaceae</taxon>
        <taxon>Vitreoscilla</taxon>
    </lineage>
</organism>
<dbReference type="Gene3D" id="1.10.287.130">
    <property type="match status" value="1"/>
</dbReference>
<evidence type="ECO:0000259" key="22">
    <source>
        <dbReference type="PROSITE" id="PS50113"/>
    </source>
</evidence>
<dbReference type="GO" id="GO:0005886">
    <property type="term" value="C:plasma membrane"/>
    <property type="evidence" value="ECO:0007669"/>
    <property type="project" value="UniProtKB-SubCell"/>
</dbReference>
<evidence type="ECO:0000256" key="14">
    <source>
        <dbReference type="ARBA" id="ARBA00058004"/>
    </source>
</evidence>
<dbReference type="SUPFAM" id="SSF55785">
    <property type="entry name" value="PYP-like sensor domain (PAS domain)"/>
    <property type="match status" value="1"/>
</dbReference>
<evidence type="ECO:0000259" key="20">
    <source>
        <dbReference type="PROSITE" id="PS50109"/>
    </source>
</evidence>
<evidence type="ECO:0000259" key="23">
    <source>
        <dbReference type="PROSITE" id="PS50885"/>
    </source>
</evidence>
<dbReference type="SMART" id="SM00091">
    <property type="entry name" value="PAS"/>
    <property type="match status" value="1"/>
</dbReference>
<accession>A0A221KIF4</accession>
<dbReference type="InterPro" id="IPR035965">
    <property type="entry name" value="PAS-like_dom_sf"/>
</dbReference>
<evidence type="ECO:0000256" key="13">
    <source>
        <dbReference type="ARBA" id="ARBA00023136"/>
    </source>
</evidence>
<dbReference type="PROSITE" id="PS50885">
    <property type="entry name" value="HAMP"/>
    <property type="match status" value="1"/>
</dbReference>
<dbReference type="InterPro" id="IPR011006">
    <property type="entry name" value="CheY-like_superfamily"/>
</dbReference>
<dbReference type="Gene3D" id="3.30.450.20">
    <property type="entry name" value="PAS domain"/>
    <property type="match status" value="2"/>
</dbReference>
<dbReference type="Pfam" id="PF02518">
    <property type="entry name" value="HATPase_c"/>
    <property type="match status" value="1"/>
</dbReference>
<dbReference type="CDD" id="cd17546">
    <property type="entry name" value="REC_hyHK_CKI1_RcsC-like"/>
    <property type="match status" value="1"/>
</dbReference>
<name>A0A221KIF4_VITFI</name>
<sequence>MRLRLATRRWAGRVHGRWGLLSMRAQLTLIVVLGQALMMVLLAWYMHASQQNQALATHTQHAQGMAQSLAAGAATDVAVADAAALQTLVGAVAQVPEVAYAMVVDAQGRVQAHSDPRWVGHTANEALMTTLRPATRAPVVVYSGSERSDVAAPVPAPQQGWAVVALTHGAASAHNRWPAVLGFLALGALLSAGVGGLITRRFSLRMGGLLQTLEQLRMGERGVRLEVDHVDELGQLAEHVNAMLADLERQESDAWRRSRELDIERTRLVNIIEGTQIGTWEWKVQTGGVIFNRRWAEMLGHTLEELQPLSIKTWEALTHPDDLASAQAQLTRHFNGEASHYECQLRLRHKEGHWVWVLDRGRVAEWTDEGKPLWMFGTHQDISTQKEAELELRRATDLAEKAARAKGDFLANMSHEIRTPMNAVIGIAHLLERSTLDADQRQLLTKLQTASRTLLNLINDVLDLGKIEAGMMTLESIEFSPTVLLNEVQDMFRPQAEQKGLTFETEGEDELPQQLAGDVVRLRQIVCNLVGNAIKFTDRGRVEVRAEAQLDDDGARFWLRVAVTDTGCGIAESDQARLFTPFTQGDASTTRRFGGTGLGLSIVQRLVALMGGSHGFTSTPGRGSCFWVRVPMALAVVDVPLPMPEVTPPPPPIDVTAVEAESWPAQRLSAVAPDDVGMMEHLPSVRVLVVDDSPINLDVARRLLQAEGAEVHSCINGREAVEYLRLHPDWFDAVLMDIQMPEMDGYEATRRVRGELGLAQLPIVAVTAGALVEDRWRAMAAGMDGFLSKPLDPALLINTVRQWVERYRGQAIVLRPHANKRDRGAEGSPEPTSARADPRPWPTIEGVDIPDVRRRLGGELELFTTLLTHLFDEFGWLADETAAQRALLNDRGALMARVHKLRGAAGMLGARQLHQQAGEVELELQAEHDEGEGVAGPQRAVARLSQLAHTLGHLMHTAKPALQGLQRPIGGGVQASAPGDQEGHRALLYSVLPLLKAQDLAALDQMAQIEAAVLALGGESLLACVQQAMQGLDFAGVAAALEQALGAPVGAQ</sequence>
<evidence type="ECO:0000256" key="16">
    <source>
        <dbReference type="PROSITE-ProRule" id="PRU00110"/>
    </source>
</evidence>
<dbReference type="PROSITE" id="PS50113">
    <property type="entry name" value="PAC"/>
    <property type="match status" value="1"/>
</dbReference>
<proteinExistence type="predicted"/>
<dbReference type="InterPro" id="IPR001789">
    <property type="entry name" value="Sig_transdc_resp-reg_receiver"/>
</dbReference>
<keyword evidence="12" id="KW-0902">Two-component regulatory system</keyword>
<feature type="transmembrane region" description="Helical" evidence="19">
    <location>
        <begin position="27"/>
        <end position="46"/>
    </location>
</feature>
<evidence type="ECO:0000256" key="6">
    <source>
        <dbReference type="ARBA" id="ARBA00022679"/>
    </source>
</evidence>
<dbReference type="CDD" id="cd00130">
    <property type="entry name" value="PAS"/>
    <property type="match status" value="1"/>
</dbReference>
<evidence type="ECO:0000259" key="24">
    <source>
        <dbReference type="PROSITE" id="PS50894"/>
    </source>
</evidence>
<feature type="domain" description="Histidine kinase" evidence="20">
    <location>
        <begin position="412"/>
        <end position="634"/>
    </location>
</feature>
<evidence type="ECO:0000256" key="15">
    <source>
        <dbReference type="ARBA" id="ARBA00070152"/>
    </source>
</evidence>
<dbReference type="SUPFAM" id="SSF47226">
    <property type="entry name" value="Histidine-containing phosphotransfer domain, HPT domain"/>
    <property type="match status" value="1"/>
</dbReference>
<dbReference type="PROSITE" id="PS50110">
    <property type="entry name" value="RESPONSE_REGULATORY"/>
    <property type="match status" value="1"/>
</dbReference>
<dbReference type="Pfam" id="PF17203">
    <property type="entry name" value="sCache_3_2"/>
    <property type="match status" value="1"/>
</dbReference>
<dbReference type="PANTHER" id="PTHR45339">
    <property type="entry name" value="HYBRID SIGNAL TRANSDUCTION HISTIDINE KINASE J"/>
    <property type="match status" value="1"/>
</dbReference>
<dbReference type="FunFam" id="3.30.565.10:FF:000010">
    <property type="entry name" value="Sensor histidine kinase RcsC"/>
    <property type="match status" value="1"/>
</dbReference>
<dbReference type="SUPFAM" id="SSF47384">
    <property type="entry name" value="Homodimeric domain of signal transducing histidine kinase"/>
    <property type="match status" value="1"/>
</dbReference>
<feature type="domain" description="HAMP" evidence="23">
    <location>
        <begin position="200"/>
        <end position="252"/>
    </location>
</feature>
<comment type="subcellular location">
    <subcellularLocation>
        <location evidence="2">Cell membrane</location>
        <topology evidence="2">Multi-pass membrane protein</topology>
    </subcellularLocation>
</comment>
<keyword evidence="10" id="KW-0067">ATP-binding</keyword>
<evidence type="ECO:0000256" key="1">
    <source>
        <dbReference type="ARBA" id="ARBA00000085"/>
    </source>
</evidence>
<feature type="domain" description="HPt" evidence="24">
    <location>
        <begin position="859"/>
        <end position="961"/>
    </location>
</feature>
<keyword evidence="9" id="KW-0418">Kinase</keyword>
<dbReference type="SUPFAM" id="SSF55874">
    <property type="entry name" value="ATPase domain of HSP90 chaperone/DNA topoisomerase II/histidine kinase"/>
    <property type="match status" value="1"/>
</dbReference>
<dbReference type="InterPro" id="IPR036641">
    <property type="entry name" value="HPT_dom_sf"/>
</dbReference>
<dbReference type="PROSITE" id="PS50109">
    <property type="entry name" value="HIS_KIN"/>
    <property type="match status" value="1"/>
</dbReference>
<dbReference type="InterPro" id="IPR003594">
    <property type="entry name" value="HATPase_dom"/>
</dbReference>
<evidence type="ECO:0000256" key="5">
    <source>
        <dbReference type="ARBA" id="ARBA00022553"/>
    </source>
</evidence>
<comment type="function">
    <text evidence="14">Member of the two-component regulatory system BvgS/BvgA. Phosphorylates BvgA via a four-step phosphorelay in response to environmental signals.</text>
</comment>
<dbReference type="InterPro" id="IPR036890">
    <property type="entry name" value="HATPase_C_sf"/>
</dbReference>
<keyword evidence="6" id="KW-0808">Transferase</keyword>
<dbReference type="PROSITE" id="PS50894">
    <property type="entry name" value="HPT"/>
    <property type="match status" value="1"/>
</dbReference>
<dbReference type="Gene3D" id="3.30.565.10">
    <property type="entry name" value="Histidine kinase-like ATPase, C-terminal domain"/>
    <property type="match status" value="1"/>
</dbReference>
<dbReference type="InterPro" id="IPR001610">
    <property type="entry name" value="PAC"/>
</dbReference>
<dbReference type="CDD" id="cd06225">
    <property type="entry name" value="HAMP"/>
    <property type="match status" value="1"/>
</dbReference>
<feature type="modified residue" description="Phosphohistidine" evidence="16">
    <location>
        <position position="899"/>
    </location>
</feature>
<dbReference type="Gene3D" id="6.10.340.10">
    <property type="match status" value="1"/>
</dbReference>
<dbReference type="Pfam" id="PF01627">
    <property type="entry name" value="Hpt"/>
    <property type="match status" value="1"/>
</dbReference>
<dbReference type="InterPro" id="IPR029151">
    <property type="entry name" value="Sensor-like_sf"/>
</dbReference>